<dbReference type="Proteomes" id="UP000581135">
    <property type="component" value="Unassembled WGS sequence"/>
</dbReference>
<proteinExistence type="predicted"/>
<name>A0A839SV67_9PROT</name>
<dbReference type="RefSeq" id="WP_183415666.1">
    <property type="nucleotide sequence ID" value="NZ_JACHXA010000002.1"/>
</dbReference>
<comment type="caution">
    <text evidence="1">The sequence shown here is derived from an EMBL/GenBank/DDBJ whole genome shotgun (WGS) entry which is preliminary data.</text>
</comment>
<dbReference type="EMBL" id="JACHXA010000002">
    <property type="protein sequence ID" value="MBB3064875.1"/>
    <property type="molecule type" value="Genomic_DNA"/>
</dbReference>
<reference evidence="1 2" key="1">
    <citation type="submission" date="2020-08" db="EMBL/GenBank/DDBJ databases">
        <title>Genomic Encyclopedia of Type Strains, Phase III (KMG-III): the genomes of soil and plant-associated and newly described type strains.</title>
        <authorList>
            <person name="Whitman W."/>
        </authorList>
    </citation>
    <scope>NUCLEOTIDE SEQUENCE [LARGE SCALE GENOMIC DNA]</scope>
    <source>
        <strain evidence="1 2">CECT 8803</strain>
    </source>
</reference>
<evidence type="ECO:0008006" key="3">
    <source>
        <dbReference type="Google" id="ProtNLM"/>
    </source>
</evidence>
<dbReference type="AlphaFoldDB" id="A0A839SV67"/>
<evidence type="ECO:0000313" key="1">
    <source>
        <dbReference type="EMBL" id="MBB3064875.1"/>
    </source>
</evidence>
<gene>
    <name evidence="1" type="ORF">FHR98_001147</name>
</gene>
<keyword evidence="2" id="KW-1185">Reference proteome</keyword>
<accession>A0A839SV67</accession>
<protein>
    <recommendedName>
        <fullName evidence="3">Esterase</fullName>
    </recommendedName>
</protein>
<evidence type="ECO:0000313" key="2">
    <source>
        <dbReference type="Proteomes" id="UP000581135"/>
    </source>
</evidence>
<organism evidence="1 2">
    <name type="scientific">Limibacillus halophilus</name>
    <dbReference type="NCBI Taxonomy" id="1579333"/>
    <lineage>
        <taxon>Bacteria</taxon>
        <taxon>Pseudomonadati</taxon>
        <taxon>Pseudomonadota</taxon>
        <taxon>Alphaproteobacteria</taxon>
        <taxon>Rhodospirillales</taxon>
        <taxon>Rhodovibrionaceae</taxon>
        <taxon>Limibacillus</taxon>
    </lineage>
</organism>
<sequence>MGGQPNSEGIGQRISAFLGTLRQYVGLSGSRKREPLNDPESLRTFLETRASLVAQTSLYGYLRTRAGSRYPDLFDDDNFVVSINIAKWQIWLDCLSDLSIYTGALVIQRSDIEEDRLALFMESLVESIIADAGWPHEAGMAFPEHAEGVLTRIRHCTWSTIEDGEDAFSRSPDSLVTWTPIIDELKQLDASIVRNSVRYRWQEIRREYRDLLDAESLVQRLPPTI</sequence>